<evidence type="ECO:0000256" key="4">
    <source>
        <dbReference type="ARBA" id="ARBA00023163"/>
    </source>
</evidence>
<keyword evidence="3" id="KW-0238">DNA-binding</keyword>
<name>A0A947D345_9HYPH</name>
<sequence>MKFNQLEVFCTLMTAGTMTRTSELLGITQPAVSVAIAGLERDLGFALFHRRGGRLVPKEEARNLFTYAIRSLEAMSQTRLAADQIRQGRLGTLAIAAYPSISVAFVPSLLTQFRRDHPDIEIRLVTRSSHVIRDFASARQFDITISELPVSHSEMAIEPVALECLCMMPLGHPLASRETITPHDLDGVPFVSILRDHMTFPQIAAAFQTANAQRRVVAEVQYFMSAAALIADGNCVGIIDPITAGTYAGRAVFRRFVPAIRYEFGLITSSEGELSIPARNFLRLLRAGLEAVQSGARTLSRQDAAAIGA</sequence>
<reference evidence="6 7" key="1">
    <citation type="submission" date="2021-06" db="EMBL/GenBank/DDBJ databases">
        <authorList>
            <person name="Grouzdev D.S."/>
            <person name="Koziaeva V."/>
        </authorList>
    </citation>
    <scope>NUCLEOTIDE SEQUENCE [LARGE SCALE GENOMIC DNA]</scope>
    <source>
        <strain evidence="6 7">22</strain>
    </source>
</reference>
<evidence type="ECO:0000313" key="6">
    <source>
        <dbReference type="EMBL" id="MBT9289885.1"/>
    </source>
</evidence>
<accession>A0A947D345</accession>
<keyword evidence="7" id="KW-1185">Reference proteome</keyword>
<dbReference type="InterPro" id="IPR036388">
    <property type="entry name" value="WH-like_DNA-bd_sf"/>
</dbReference>
<dbReference type="Pfam" id="PF03466">
    <property type="entry name" value="LysR_substrate"/>
    <property type="match status" value="1"/>
</dbReference>
<dbReference type="GO" id="GO:0043565">
    <property type="term" value="F:sequence-specific DNA binding"/>
    <property type="evidence" value="ECO:0007669"/>
    <property type="project" value="TreeGrafter"/>
</dbReference>
<keyword evidence="2" id="KW-0805">Transcription regulation</keyword>
<dbReference type="PROSITE" id="PS50931">
    <property type="entry name" value="HTH_LYSR"/>
    <property type="match status" value="1"/>
</dbReference>
<dbReference type="AlphaFoldDB" id="A0A947D345"/>
<dbReference type="Proteomes" id="UP000766595">
    <property type="component" value="Unassembled WGS sequence"/>
</dbReference>
<dbReference type="SUPFAM" id="SSF53850">
    <property type="entry name" value="Periplasmic binding protein-like II"/>
    <property type="match status" value="1"/>
</dbReference>
<protein>
    <submittedName>
        <fullName evidence="6">LysR family transcriptional regulator</fullName>
    </submittedName>
</protein>
<dbReference type="PANTHER" id="PTHR30427:SF1">
    <property type="entry name" value="TRANSCRIPTIONAL ACTIVATOR PROTEIN LYSR"/>
    <property type="match status" value="1"/>
</dbReference>
<dbReference type="EMBL" id="JAHHZF010000004">
    <property type="protein sequence ID" value="MBT9289885.1"/>
    <property type="molecule type" value="Genomic_DNA"/>
</dbReference>
<dbReference type="RefSeq" id="WP_261968484.1">
    <property type="nucleotide sequence ID" value="NZ_JAHHZF010000004.1"/>
</dbReference>
<evidence type="ECO:0000259" key="5">
    <source>
        <dbReference type="PROSITE" id="PS50931"/>
    </source>
</evidence>
<dbReference type="InterPro" id="IPR005119">
    <property type="entry name" value="LysR_subst-bd"/>
</dbReference>
<dbReference type="SUPFAM" id="SSF46785">
    <property type="entry name" value="Winged helix' DNA-binding domain"/>
    <property type="match status" value="1"/>
</dbReference>
<evidence type="ECO:0000256" key="3">
    <source>
        <dbReference type="ARBA" id="ARBA00023125"/>
    </source>
</evidence>
<proteinExistence type="inferred from homology"/>
<feature type="domain" description="HTH lysR-type" evidence="5">
    <location>
        <begin position="1"/>
        <end position="58"/>
    </location>
</feature>
<dbReference type="PRINTS" id="PR00039">
    <property type="entry name" value="HTHLYSR"/>
</dbReference>
<dbReference type="InterPro" id="IPR036390">
    <property type="entry name" value="WH_DNA-bd_sf"/>
</dbReference>
<dbReference type="GO" id="GO:0003700">
    <property type="term" value="F:DNA-binding transcription factor activity"/>
    <property type="evidence" value="ECO:0007669"/>
    <property type="project" value="InterPro"/>
</dbReference>
<keyword evidence="4" id="KW-0804">Transcription</keyword>
<evidence type="ECO:0000256" key="1">
    <source>
        <dbReference type="ARBA" id="ARBA00009437"/>
    </source>
</evidence>
<dbReference type="PANTHER" id="PTHR30427">
    <property type="entry name" value="TRANSCRIPTIONAL ACTIVATOR PROTEIN LYSR"/>
    <property type="match status" value="1"/>
</dbReference>
<gene>
    <name evidence="6" type="ORF">KL771_10480</name>
</gene>
<dbReference type="GO" id="GO:0010628">
    <property type="term" value="P:positive regulation of gene expression"/>
    <property type="evidence" value="ECO:0007669"/>
    <property type="project" value="TreeGrafter"/>
</dbReference>
<dbReference type="Gene3D" id="3.40.190.290">
    <property type="match status" value="1"/>
</dbReference>
<comment type="caution">
    <text evidence="6">The sequence shown here is derived from an EMBL/GenBank/DDBJ whole genome shotgun (WGS) entry which is preliminary data.</text>
</comment>
<dbReference type="Gene3D" id="1.10.10.10">
    <property type="entry name" value="Winged helix-like DNA-binding domain superfamily/Winged helix DNA-binding domain"/>
    <property type="match status" value="1"/>
</dbReference>
<comment type="similarity">
    <text evidence="1">Belongs to the LysR transcriptional regulatory family.</text>
</comment>
<dbReference type="Pfam" id="PF00126">
    <property type="entry name" value="HTH_1"/>
    <property type="match status" value="1"/>
</dbReference>
<evidence type="ECO:0000256" key="2">
    <source>
        <dbReference type="ARBA" id="ARBA00023015"/>
    </source>
</evidence>
<organism evidence="6 7">
    <name type="scientific">Prosthecodimorpha staleyi</name>
    <dbReference type="NCBI Taxonomy" id="2840188"/>
    <lineage>
        <taxon>Bacteria</taxon>
        <taxon>Pseudomonadati</taxon>
        <taxon>Pseudomonadota</taxon>
        <taxon>Alphaproteobacteria</taxon>
        <taxon>Hyphomicrobiales</taxon>
        <taxon>Ancalomicrobiaceae</taxon>
        <taxon>Prosthecodimorpha</taxon>
    </lineage>
</organism>
<evidence type="ECO:0000313" key="7">
    <source>
        <dbReference type="Proteomes" id="UP000766595"/>
    </source>
</evidence>
<dbReference type="InterPro" id="IPR000847">
    <property type="entry name" value="LysR_HTH_N"/>
</dbReference>